<dbReference type="Pfam" id="PF03995">
    <property type="entry name" value="Inhibitor_I36"/>
    <property type="match status" value="1"/>
</dbReference>
<evidence type="ECO:0000313" key="5">
    <source>
        <dbReference type="Proteomes" id="UP000281094"/>
    </source>
</evidence>
<protein>
    <recommendedName>
        <fullName evidence="3">SH3b domain-containing protein</fullName>
    </recommendedName>
</protein>
<proteinExistence type="predicted"/>
<evidence type="ECO:0000256" key="1">
    <source>
        <dbReference type="SAM" id="MobiDB-lite"/>
    </source>
</evidence>
<gene>
    <name evidence="4" type="ORF">D8780_00685</name>
</gene>
<dbReference type="Gene3D" id="2.30.30.40">
    <property type="entry name" value="SH3 Domains"/>
    <property type="match status" value="1"/>
</dbReference>
<dbReference type="Pfam" id="PF08239">
    <property type="entry name" value="SH3_3"/>
    <property type="match status" value="1"/>
</dbReference>
<dbReference type="InterPro" id="IPR011024">
    <property type="entry name" value="G_crystallin-like"/>
</dbReference>
<feature type="chain" id="PRO_5018144054" description="SH3b domain-containing protein" evidence="2">
    <location>
        <begin position="25"/>
        <end position="224"/>
    </location>
</feature>
<dbReference type="Proteomes" id="UP000281094">
    <property type="component" value="Unassembled WGS sequence"/>
</dbReference>
<evidence type="ECO:0000313" key="4">
    <source>
        <dbReference type="EMBL" id="RLQ86940.1"/>
    </source>
</evidence>
<keyword evidence="5" id="KW-1185">Reference proteome</keyword>
<sequence>MATAGRVLFSAVFFLMNFAAVSHAAELSVQARAGMNMRAGPGVQYERVGSMAENASGRLLECTPQGRWCRVEAATGTGWIAGAFLILQDGDLSGSRVRDVASRISFTPDDKKRKRDASTPTAVPGSDPGNTAAGAPKSELGVCFYSEYEEAGEADCHDRADEAITLGREWNDRIASARIGDGYIVTVCDNYGLTGRCQTFRKSIDRMPAALNGRISSWRIEKEG</sequence>
<comment type="caution">
    <text evidence="4">The sequence shown here is derived from an EMBL/GenBank/DDBJ whole genome shotgun (WGS) entry which is preliminary data.</text>
</comment>
<accession>A0A3L7J8T6</accession>
<reference evidence="4 5" key="1">
    <citation type="submission" date="2018-10" db="EMBL/GenBank/DDBJ databases">
        <title>Notoacmeibacter sp. M2BS9Y-3-1, whole genome shotgun sequence.</title>
        <authorList>
            <person name="Tuo L."/>
        </authorList>
    </citation>
    <scope>NUCLEOTIDE SEQUENCE [LARGE SCALE GENOMIC DNA]</scope>
    <source>
        <strain evidence="4 5">M2BS9Y-3-1</strain>
    </source>
</reference>
<dbReference type="EMBL" id="RCWN01000001">
    <property type="protein sequence ID" value="RLQ86940.1"/>
    <property type="molecule type" value="Genomic_DNA"/>
</dbReference>
<feature type="region of interest" description="Disordered" evidence="1">
    <location>
        <begin position="108"/>
        <end position="134"/>
    </location>
</feature>
<dbReference type="Gene3D" id="2.60.20.10">
    <property type="entry name" value="Crystallins"/>
    <property type="match status" value="1"/>
</dbReference>
<dbReference type="SUPFAM" id="SSF49695">
    <property type="entry name" value="gamma-Crystallin-like"/>
    <property type="match status" value="1"/>
</dbReference>
<feature type="signal peptide" evidence="2">
    <location>
        <begin position="1"/>
        <end position="24"/>
    </location>
</feature>
<evidence type="ECO:0000256" key="2">
    <source>
        <dbReference type="SAM" id="SignalP"/>
    </source>
</evidence>
<organism evidence="4 5">
    <name type="scientific">Notoacmeibacter ruber</name>
    <dbReference type="NCBI Taxonomy" id="2670375"/>
    <lineage>
        <taxon>Bacteria</taxon>
        <taxon>Pseudomonadati</taxon>
        <taxon>Pseudomonadota</taxon>
        <taxon>Alphaproteobacteria</taxon>
        <taxon>Hyphomicrobiales</taxon>
        <taxon>Notoacmeibacteraceae</taxon>
        <taxon>Notoacmeibacter</taxon>
    </lineage>
</organism>
<keyword evidence="2" id="KW-0732">Signal</keyword>
<dbReference type="AlphaFoldDB" id="A0A3L7J8T6"/>
<dbReference type="InterPro" id="IPR003646">
    <property type="entry name" value="SH3-like_bac-type"/>
</dbReference>
<name>A0A3L7J8T6_9HYPH</name>
<feature type="domain" description="SH3b" evidence="3">
    <location>
        <begin position="34"/>
        <end position="85"/>
    </location>
</feature>
<evidence type="ECO:0000259" key="3">
    <source>
        <dbReference type="Pfam" id="PF08239"/>
    </source>
</evidence>
<dbReference type="RefSeq" id="WP_121643909.1">
    <property type="nucleotide sequence ID" value="NZ_RCWN01000001.1"/>
</dbReference>